<sequence>LPWLSQDKIEYKYTKYRCNTIRFKMYTLRVNFLVVITTVVTQCLGAKGQSSAVINSAIDDLLSLVKSEMLSSGSAQIEIPDIDEKFEKKIVFVRVKGSFTATNGWFKDLSTLHRTGDATLFTNSSMLKLNLQLGLDKMEAGYDHYKAKFMKIGPSGRVNVQISDNAFTSQISMYSTGSDCVTTVDSATLESFGRLNINFTGLGKIGNWIFTKLVNFVVNMFHTKIKHSAEKGLRLGLEKALVKYDICTLLHSL</sequence>
<gene>
    <name evidence="1" type="ORF">g.8012</name>
</gene>
<accession>A0A1B6DVX7</accession>
<organism evidence="1">
    <name type="scientific">Clastoptera arizonana</name>
    <name type="common">Arizona spittle bug</name>
    <dbReference type="NCBI Taxonomy" id="38151"/>
    <lineage>
        <taxon>Eukaryota</taxon>
        <taxon>Metazoa</taxon>
        <taxon>Ecdysozoa</taxon>
        <taxon>Arthropoda</taxon>
        <taxon>Hexapoda</taxon>
        <taxon>Insecta</taxon>
        <taxon>Pterygota</taxon>
        <taxon>Neoptera</taxon>
        <taxon>Paraneoptera</taxon>
        <taxon>Hemiptera</taxon>
        <taxon>Auchenorrhyncha</taxon>
        <taxon>Cercopoidea</taxon>
        <taxon>Clastopteridae</taxon>
        <taxon>Clastoptera</taxon>
    </lineage>
</organism>
<protein>
    <recommendedName>
        <fullName evidence="2">Lipid-binding serum glycoprotein N-terminal domain-containing protein</fullName>
    </recommendedName>
</protein>
<dbReference type="Pfam" id="PF16984">
    <property type="entry name" value="Grp7_allergen"/>
    <property type="match status" value="1"/>
</dbReference>
<name>A0A1B6DVX7_9HEMI</name>
<feature type="non-terminal residue" evidence="1">
    <location>
        <position position="1"/>
    </location>
</feature>
<dbReference type="AlphaFoldDB" id="A0A1B6DVX7"/>
<reference evidence="1" key="1">
    <citation type="submission" date="2015-12" db="EMBL/GenBank/DDBJ databases">
        <title>De novo transcriptome assembly of four potential Pierce s Disease insect vectors from Arizona vineyards.</title>
        <authorList>
            <person name="Tassone E.E."/>
        </authorList>
    </citation>
    <scope>NUCLEOTIDE SEQUENCE</scope>
</reference>
<proteinExistence type="predicted"/>
<dbReference type="InterPro" id="IPR020234">
    <property type="entry name" value="Mite_allergen_group-7"/>
</dbReference>
<evidence type="ECO:0000313" key="1">
    <source>
        <dbReference type="EMBL" id="JAS29836.1"/>
    </source>
</evidence>
<dbReference type="Gene3D" id="3.15.10.50">
    <property type="match status" value="1"/>
</dbReference>
<dbReference type="InterPro" id="IPR038602">
    <property type="entry name" value="Mite_allergen_7_sf"/>
</dbReference>
<evidence type="ECO:0008006" key="2">
    <source>
        <dbReference type="Google" id="ProtNLM"/>
    </source>
</evidence>
<dbReference type="EMBL" id="GEDC01007462">
    <property type="protein sequence ID" value="JAS29836.1"/>
    <property type="molecule type" value="Transcribed_RNA"/>
</dbReference>